<evidence type="ECO:0000256" key="1">
    <source>
        <dbReference type="SAM" id="MobiDB-lite"/>
    </source>
</evidence>
<dbReference type="Proteomes" id="UP000011550">
    <property type="component" value="Unassembled WGS sequence"/>
</dbReference>
<feature type="domain" description="BPL/LPL catalytic" evidence="2">
    <location>
        <begin position="73"/>
        <end position="275"/>
    </location>
</feature>
<proteinExistence type="predicted"/>
<reference evidence="3 4" key="1">
    <citation type="journal article" date="2014" name="PLoS Genet.">
        <title>Phylogenetically driven sequencing of extremely halophilic archaea reveals strategies for static and dynamic osmo-response.</title>
        <authorList>
            <person name="Becker E.A."/>
            <person name="Seitzer P.M."/>
            <person name="Tritt A."/>
            <person name="Larsen D."/>
            <person name="Krusor M."/>
            <person name="Yao A.I."/>
            <person name="Wu D."/>
            <person name="Madern D."/>
            <person name="Eisen J.A."/>
            <person name="Darling A.E."/>
            <person name="Facciotti M.T."/>
        </authorList>
    </citation>
    <scope>NUCLEOTIDE SEQUENCE [LARGE SCALE GENOMIC DNA]</scope>
    <source>
        <strain evidence="3 4">ATCC BAA-1512</strain>
    </source>
</reference>
<keyword evidence="4" id="KW-1185">Reference proteome</keyword>
<feature type="region of interest" description="Disordered" evidence="1">
    <location>
        <begin position="281"/>
        <end position="309"/>
    </location>
</feature>
<name>M0I947_9EURY</name>
<dbReference type="EMBL" id="AOLN01000018">
    <property type="protein sequence ID" value="ELZ91964.1"/>
    <property type="molecule type" value="Genomic_DNA"/>
</dbReference>
<gene>
    <name evidence="3" type="ORF">C440_16669</name>
</gene>
<dbReference type="PROSITE" id="PS51733">
    <property type="entry name" value="BPL_LPL_CATALYTIC"/>
    <property type="match status" value="1"/>
</dbReference>
<dbReference type="STRING" id="662479.C440_16669"/>
<dbReference type="InterPro" id="IPR045864">
    <property type="entry name" value="aa-tRNA-synth_II/BPL/LPL"/>
</dbReference>
<organism evidence="3 4">
    <name type="scientific">Haloferax mucosum ATCC BAA-1512</name>
    <dbReference type="NCBI Taxonomy" id="662479"/>
    <lineage>
        <taxon>Archaea</taxon>
        <taxon>Methanobacteriati</taxon>
        <taxon>Methanobacteriota</taxon>
        <taxon>Stenosarchaea group</taxon>
        <taxon>Halobacteria</taxon>
        <taxon>Halobacteriales</taxon>
        <taxon>Haloferacaceae</taxon>
        <taxon>Haloferax</taxon>
    </lineage>
</organism>
<keyword evidence="3" id="KW-0436">Ligase</keyword>
<dbReference type="SUPFAM" id="SSF55681">
    <property type="entry name" value="Class II aaRS and biotin synthetases"/>
    <property type="match status" value="1"/>
</dbReference>
<dbReference type="PANTHER" id="PTHR43679:SF2">
    <property type="entry name" value="OCTANOYL-[GCVH]:PROTEIN N-OCTANOYLTRANSFERASE"/>
    <property type="match status" value="1"/>
</dbReference>
<sequence length="309" mass="34472">MVVGAIGRSGRERRTDRVSASVEITFISLARIQRMNDSEGALADREWRLIREDIRPGPMQMALDEIAGETAAAGGPRTVRVYSWEPSCLSLGYGQDPETVDWEFCEREGIEVTRRPTGGGGIYHDHHGDVAYSIVAPKDELPGDLMDCYHVLCEPILDAIRSVGVDVDFVDDDMPVIWHPACYLRALHPAHDMVAEGRKIAGNAQYRRRDAVVQHGSLTYSVDAETHLGVFDGHDVTPEEFRERVVGIDELADVSREAFVEALTDSLAAFVDAEAGSWTDDELERARTRADEKYRDSEWVRRTPQSSSK</sequence>
<dbReference type="InterPro" id="IPR004143">
    <property type="entry name" value="BPL_LPL_catalytic"/>
</dbReference>
<dbReference type="AlphaFoldDB" id="M0I947"/>
<accession>M0I947</accession>
<dbReference type="PANTHER" id="PTHR43679">
    <property type="entry name" value="OCTANOYLTRANSFERASE LIPM-RELATED"/>
    <property type="match status" value="1"/>
</dbReference>
<comment type="caution">
    <text evidence="3">The sequence shown here is derived from an EMBL/GenBank/DDBJ whole genome shotgun (WGS) entry which is preliminary data.</text>
</comment>
<dbReference type="CDD" id="cd16443">
    <property type="entry name" value="LplA"/>
    <property type="match status" value="1"/>
</dbReference>
<evidence type="ECO:0000259" key="2">
    <source>
        <dbReference type="PROSITE" id="PS51733"/>
    </source>
</evidence>
<dbReference type="Pfam" id="PF21948">
    <property type="entry name" value="LplA-B_cat"/>
    <property type="match status" value="1"/>
</dbReference>
<protein>
    <submittedName>
        <fullName evidence="3">Biotin/lipoate A/B protein ligase</fullName>
    </submittedName>
</protein>
<dbReference type="GO" id="GO:0016874">
    <property type="term" value="F:ligase activity"/>
    <property type="evidence" value="ECO:0007669"/>
    <property type="project" value="UniProtKB-KW"/>
</dbReference>
<evidence type="ECO:0000313" key="3">
    <source>
        <dbReference type="EMBL" id="ELZ91964.1"/>
    </source>
</evidence>
<dbReference type="InterPro" id="IPR050664">
    <property type="entry name" value="Octanoyltrans_LipM/LipL"/>
</dbReference>
<feature type="compositionally biased region" description="Basic and acidic residues" evidence="1">
    <location>
        <begin position="284"/>
        <end position="301"/>
    </location>
</feature>
<evidence type="ECO:0000313" key="4">
    <source>
        <dbReference type="Proteomes" id="UP000011550"/>
    </source>
</evidence>
<dbReference type="PATRIC" id="fig|662479.7.peg.3388"/>
<dbReference type="Gene3D" id="3.30.930.10">
    <property type="entry name" value="Bira Bifunctional Protein, Domain 2"/>
    <property type="match status" value="1"/>
</dbReference>